<feature type="compositionally biased region" description="Basic and acidic residues" evidence="1">
    <location>
        <begin position="81"/>
        <end position="95"/>
    </location>
</feature>
<accession>A0A4Z2FVH3</accession>
<evidence type="ECO:0000313" key="2">
    <source>
        <dbReference type="EMBL" id="TNN45267.1"/>
    </source>
</evidence>
<reference evidence="2 3" key="1">
    <citation type="submission" date="2019-03" db="EMBL/GenBank/DDBJ databases">
        <title>First draft genome of Liparis tanakae, snailfish: a comprehensive survey of snailfish specific genes.</title>
        <authorList>
            <person name="Kim W."/>
            <person name="Song I."/>
            <person name="Jeong J.-H."/>
            <person name="Kim D."/>
            <person name="Kim S."/>
            <person name="Ryu S."/>
            <person name="Song J.Y."/>
            <person name="Lee S.K."/>
        </authorList>
    </citation>
    <scope>NUCLEOTIDE SEQUENCE [LARGE SCALE GENOMIC DNA]</scope>
    <source>
        <tissue evidence="2">Muscle</tissue>
    </source>
</reference>
<feature type="compositionally biased region" description="Polar residues" evidence="1">
    <location>
        <begin position="162"/>
        <end position="175"/>
    </location>
</feature>
<gene>
    <name evidence="2" type="ORF">EYF80_044539</name>
</gene>
<evidence type="ECO:0000313" key="3">
    <source>
        <dbReference type="Proteomes" id="UP000314294"/>
    </source>
</evidence>
<protein>
    <submittedName>
        <fullName evidence="2">Uncharacterized protein</fullName>
    </submittedName>
</protein>
<feature type="region of interest" description="Disordered" evidence="1">
    <location>
        <begin position="81"/>
        <end position="175"/>
    </location>
</feature>
<dbReference type="Proteomes" id="UP000314294">
    <property type="component" value="Unassembled WGS sequence"/>
</dbReference>
<dbReference type="AlphaFoldDB" id="A0A4Z2FVH3"/>
<name>A0A4Z2FVH3_9TELE</name>
<organism evidence="2 3">
    <name type="scientific">Liparis tanakae</name>
    <name type="common">Tanaka's snailfish</name>
    <dbReference type="NCBI Taxonomy" id="230148"/>
    <lineage>
        <taxon>Eukaryota</taxon>
        <taxon>Metazoa</taxon>
        <taxon>Chordata</taxon>
        <taxon>Craniata</taxon>
        <taxon>Vertebrata</taxon>
        <taxon>Euteleostomi</taxon>
        <taxon>Actinopterygii</taxon>
        <taxon>Neopterygii</taxon>
        <taxon>Teleostei</taxon>
        <taxon>Neoteleostei</taxon>
        <taxon>Acanthomorphata</taxon>
        <taxon>Eupercaria</taxon>
        <taxon>Perciformes</taxon>
        <taxon>Cottioidei</taxon>
        <taxon>Cottales</taxon>
        <taxon>Liparidae</taxon>
        <taxon>Liparis</taxon>
    </lineage>
</organism>
<evidence type="ECO:0000256" key="1">
    <source>
        <dbReference type="SAM" id="MobiDB-lite"/>
    </source>
</evidence>
<feature type="compositionally biased region" description="Basic and acidic residues" evidence="1">
    <location>
        <begin position="34"/>
        <end position="44"/>
    </location>
</feature>
<feature type="compositionally biased region" description="Basic and acidic residues" evidence="1">
    <location>
        <begin position="140"/>
        <end position="151"/>
    </location>
</feature>
<keyword evidence="3" id="KW-1185">Reference proteome</keyword>
<feature type="region of interest" description="Disordered" evidence="1">
    <location>
        <begin position="1"/>
        <end position="64"/>
    </location>
</feature>
<dbReference type="EMBL" id="SRLO01000856">
    <property type="protein sequence ID" value="TNN45267.1"/>
    <property type="molecule type" value="Genomic_DNA"/>
</dbReference>
<comment type="caution">
    <text evidence="2">The sequence shown here is derived from an EMBL/GenBank/DDBJ whole genome shotgun (WGS) entry which is preliminary data.</text>
</comment>
<proteinExistence type="predicted"/>
<sequence>MAFWIEGPWETESADRTGRSAAGGLCGLGAGRTPTEHPASDRSINDPLLWDGQEESERASASQRATVFSLEEIGHRIRLLLEKTSDAGGEKKEPSSRTPSRLQRVGSRPGGVNGDALYPETGGSHDGTDSQTSKGMRRKALIDKGDPDNKYWRGSFGPVTHCLQSKSTQSPHPDQ</sequence>